<evidence type="ECO:0000256" key="1">
    <source>
        <dbReference type="ARBA" id="ARBA00022617"/>
    </source>
</evidence>
<gene>
    <name evidence="4" type="ORF">B0I36DRAFT_345244</name>
</gene>
<keyword evidence="5" id="KW-1185">Reference proteome</keyword>
<keyword evidence="1" id="KW-0349">Heme</keyword>
<proteinExistence type="predicted"/>
<dbReference type="GO" id="GO:0004497">
    <property type="term" value="F:monooxygenase activity"/>
    <property type="evidence" value="ECO:0007669"/>
    <property type="project" value="InterPro"/>
</dbReference>
<keyword evidence="2" id="KW-0479">Metal-binding</keyword>
<dbReference type="RefSeq" id="XP_046016198.1">
    <property type="nucleotide sequence ID" value="XM_046156339.1"/>
</dbReference>
<dbReference type="GeneID" id="70185885"/>
<dbReference type="AlphaFoldDB" id="A0A9P9BTL7"/>
<evidence type="ECO:0000256" key="3">
    <source>
        <dbReference type="ARBA" id="ARBA00023004"/>
    </source>
</evidence>
<dbReference type="PANTHER" id="PTHR24305">
    <property type="entry name" value="CYTOCHROME P450"/>
    <property type="match status" value="1"/>
</dbReference>
<dbReference type="InterPro" id="IPR002401">
    <property type="entry name" value="Cyt_P450_E_grp-I"/>
</dbReference>
<dbReference type="OrthoDB" id="3945418at2759"/>
<dbReference type="InterPro" id="IPR001128">
    <property type="entry name" value="Cyt_P450"/>
</dbReference>
<dbReference type="InterPro" id="IPR050121">
    <property type="entry name" value="Cytochrome_P450_monoxygenase"/>
</dbReference>
<keyword evidence="3" id="KW-0408">Iron</keyword>
<sequence length="378" mass="42361">MAPQVFHDLIMTLIPVQGDIVWPSLNTILLGTGATVLLRAVYLLYLHPLAGIPGPRRAALSNLWLYSVSKAGHAPERFIELHRKYNSNLLRIGPNEIHILDSSQYHTIYSQDHAFLKDSAFYDGFLLPHSVTTEPDKMLHRARRKKLSVFFSKASISSFQHLIYDKLDKLCEMISEHADGKPLQFSNAIRCATVDIISEVSFGESLGQLDEAEGPGFETNFLKVLDVMLSGPWELIYFPVLRKVMSKAPLSFQAAVGGANGRAARFAYLIINILRNYFQTKEPIGTVAAGDRRMVVFDAIKDLEYTDLVAEAQNIIIAGSDTTATTLTVAFLQMLKSPPVYNALKKEIREANLLTEQDFDLLALERLPYLESYQPDGW</sequence>
<comment type="caution">
    <text evidence="4">The sequence shown here is derived from an EMBL/GenBank/DDBJ whole genome shotgun (WGS) entry which is preliminary data.</text>
</comment>
<dbReference type="EMBL" id="JAGTJQ010000002">
    <property type="protein sequence ID" value="KAH7037077.1"/>
    <property type="molecule type" value="Genomic_DNA"/>
</dbReference>
<name>A0A9P9BTL7_9PEZI</name>
<protein>
    <submittedName>
        <fullName evidence="4">Cytochrome P450</fullName>
    </submittedName>
</protein>
<evidence type="ECO:0000256" key="2">
    <source>
        <dbReference type="ARBA" id="ARBA00022723"/>
    </source>
</evidence>
<evidence type="ECO:0000313" key="4">
    <source>
        <dbReference type="EMBL" id="KAH7037077.1"/>
    </source>
</evidence>
<dbReference type="Gene3D" id="1.10.630.10">
    <property type="entry name" value="Cytochrome P450"/>
    <property type="match status" value="1"/>
</dbReference>
<dbReference type="InterPro" id="IPR036396">
    <property type="entry name" value="Cyt_P450_sf"/>
</dbReference>
<evidence type="ECO:0000313" key="5">
    <source>
        <dbReference type="Proteomes" id="UP000756346"/>
    </source>
</evidence>
<organism evidence="4 5">
    <name type="scientific">Microdochium trichocladiopsis</name>
    <dbReference type="NCBI Taxonomy" id="1682393"/>
    <lineage>
        <taxon>Eukaryota</taxon>
        <taxon>Fungi</taxon>
        <taxon>Dikarya</taxon>
        <taxon>Ascomycota</taxon>
        <taxon>Pezizomycotina</taxon>
        <taxon>Sordariomycetes</taxon>
        <taxon>Xylariomycetidae</taxon>
        <taxon>Xylariales</taxon>
        <taxon>Microdochiaceae</taxon>
        <taxon>Microdochium</taxon>
    </lineage>
</organism>
<reference evidence="4" key="1">
    <citation type="journal article" date="2021" name="Nat. Commun.">
        <title>Genetic determinants of endophytism in the Arabidopsis root mycobiome.</title>
        <authorList>
            <person name="Mesny F."/>
            <person name="Miyauchi S."/>
            <person name="Thiergart T."/>
            <person name="Pickel B."/>
            <person name="Atanasova L."/>
            <person name="Karlsson M."/>
            <person name="Huettel B."/>
            <person name="Barry K.W."/>
            <person name="Haridas S."/>
            <person name="Chen C."/>
            <person name="Bauer D."/>
            <person name="Andreopoulos W."/>
            <person name="Pangilinan J."/>
            <person name="LaButti K."/>
            <person name="Riley R."/>
            <person name="Lipzen A."/>
            <person name="Clum A."/>
            <person name="Drula E."/>
            <person name="Henrissat B."/>
            <person name="Kohler A."/>
            <person name="Grigoriev I.V."/>
            <person name="Martin F.M."/>
            <person name="Hacquard S."/>
        </authorList>
    </citation>
    <scope>NUCLEOTIDE SEQUENCE</scope>
    <source>
        <strain evidence="4">MPI-CAGE-CH-0230</strain>
    </source>
</reference>
<dbReference type="PANTHER" id="PTHR24305:SF234">
    <property type="entry name" value="CYTOCHROME P450"/>
    <property type="match status" value="1"/>
</dbReference>
<dbReference type="SUPFAM" id="SSF48264">
    <property type="entry name" value="Cytochrome P450"/>
    <property type="match status" value="1"/>
</dbReference>
<dbReference type="GO" id="GO:0005506">
    <property type="term" value="F:iron ion binding"/>
    <property type="evidence" value="ECO:0007669"/>
    <property type="project" value="InterPro"/>
</dbReference>
<dbReference type="Pfam" id="PF00067">
    <property type="entry name" value="p450"/>
    <property type="match status" value="1"/>
</dbReference>
<dbReference type="GO" id="GO:0020037">
    <property type="term" value="F:heme binding"/>
    <property type="evidence" value="ECO:0007669"/>
    <property type="project" value="InterPro"/>
</dbReference>
<dbReference type="GO" id="GO:0016705">
    <property type="term" value="F:oxidoreductase activity, acting on paired donors, with incorporation or reduction of molecular oxygen"/>
    <property type="evidence" value="ECO:0007669"/>
    <property type="project" value="InterPro"/>
</dbReference>
<accession>A0A9P9BTL7</accession>
<dbReference type="PRINTS" id="PR00463">
    <property type="entry name" value="EP450I"/>
</dbReference>
<dbReference type="Proteomes" id="UP000756346">
    <property type="component" value="Unassembled WGS sequence"/>
</dbReference>